<evidence type="ECO:0000256" key="1">
    <source>
        <dbReference type="SAM" id="MobiDB-lite"/>
    </source>
</evidence>
<keyword evidence="3" id="KW-1185">Reference proteome</keyword>
<comment type="caution">
    <text evidence="2">The sequence shown here is derived from an EMBL/GenBank/DDBJ whole genome shotgun (WGS) entry which is preliminary data.</text>
</comment>
<dbReference type="AlphaFoldDB" id="A0AAW0EMK3"/>
<feature type="compositionally biased region" description="Polar residues" evidence="1">
    <location>
        <begin position="15"/>
        <end position="31"/>
    </location>
</feature>
<proteinExistence type="predicted"/>
<dbReference type="Proteomes" id="UP001430356">
    <property type="component" value="Unassembled WGS sequence"/>
</dbReference>
<feature type="region of interest" description="Disordered" evidence="1">
    <location>
        <begin position="1"/>
        <end position="32"/>
    </location>
</feature>
<evidence type="ECO:0000313" key="2">
    <source>
        <dbReference type="EMBL" id="KAK7195355.1"/>
    </source>
</evidence>
<organism evidence="2 3">
    <name type="scientific">Novymonas esmeraldas</name>
    <dbReference type="NCBI Taxonomy" id="1808958"/>
    <lineage>
        <taxon>Eukaryota</taxon>
        <taxon>Discoba</taxon>
        <taxon>Euglenozoa</taxon>
        <taxon>Kinetoplastea</taxon>
        <taxon>Metakinetoplastina</taxon>
        <taxon>Trypanosomatida</taxon>
        <taxon>Trypanosomatidae</taxon>
        <taxon>Novymonas</taxon>
    </lineage>
</organism>
<name>A0AAW0EMK3_9TRYP</name>
<reference evidence="2 3" key="1">
    <citation type="journal article" date="2021" name="MBio">
        <title>A New Model Trypanosomatid, Novymonas esmeraldas: Genomic Perception of Its 'Candidatus Pandoraea novymonadis' Endosymbiont.</title>
        <authorList>
            <person name="Zakharova A."/>
            <person name="Saura A."/>
            <person name="Butenko A."/>
            <person name="Podesvova L."/>
            <person name="Warmusova S."/>
            <person name="Kostygov A.Y."/>
            <person name="Nenarokova A."/>
            <person name="Lukes J."/>
            <person name="Opperdoes F.R."/>
            <person name="Yurchenko V."/>
        </authorList>
    </citation>
    <scope>NUCLEOTIDE SEQUENCE [LARGE SCALE GENOMIC DNA]</scope>
    <source>
        <strain evidence="2 3">E262AT.01</strain>
    </source>
</reference>
<protein>
    <submittedName>
        <fullName evidence="2">Uncharacterized protein</fullName>
    </submittedName>
</protein>
<evidence type="ECO:0000313" key="3">
    <source>
        <dbReference type="Proteomes" id="UP001430356"/>
    </source>
</evidence>
<gene>
    <name evidence="2" type="ORF">NESM_000462200</name>
</gene>
<sequence>MSAASLIREGEEEGNVTTVVLSSDDSNQSSPCDELVRSFASITSSLGPLYTPRSDSFTVKGCRDVFSEDEISEEVEEETPAEAAERLSQERRYRLRYGPSRANRSHDRQSILAARQNLLNEFILRESKEAAVSRQDHQIMLRQLISYAYFRDPNRVANRPHWRRIMAAIGKEYYGSKAIFSLSPDPYDGVLAKLSSMMLWDDEIRHWSYGYCDSEMTRRRTAQVETLMKLQASGRLFLS</sequence>
<dbReference type="EMBL" id="JAECZO010000053">
    <property type="protein sequence ID" value="KAK7195355.1"/>
    <property type="molecule type" value="Genomic_DNA"/>
</dbReference>
<accession>A0AAW0EMK3</accession>